<dbReference type="RefSeq" id="WP_338223734.1">
    <property type="nucleotide sequence ID" value="NZ_BTPD01000004.1"/>
</dbReference>
<dbReference type="InterPro" id="IPR034660">
    <property type="entry name" value="DinB/YfiT-like"/>
</dbReference>
<sequence length="150" mass="16778">MNSLLIALWKEGRTRFTQLLEKTSEGDLSKRNGQSPNSAGFLIRHIAEVELLFAKNVFGLSEVKIVAKTLIAGKDTGEWTNLGELKAISTYAAELLEKAISEQKDWDEVIETKEFGRKSKGRSTGENHHPYCLPCRSVGLDSQIRDLMVK</sequence>
<protein>
    <recommendedName>
        <fullName evidence="1">DinB-like domain-containing protein</fullName>
    </recommendedName>
</protein>
<dbReference type="InterPro" id="IPR024775">
    <property type="entry name" value="DinB-like"/>
</dbReference>
<evidence type="ECO:0000313" key="2">
    <source>
        <dbReference type="EMBL" id="GMQ29000.1"/>
    </source>
</evidence>
<dbReference type="Gene3D" id="1.20.120.450">
    <property type="entry name" value="dinb family like domain"/>
    <property type="match status" value="1"/>
</dbReference>
<keyword evidence="3" id="KW-1185">Reference proteome</keyword>
<organism evidence="2 3">
    <name type="scientific">Algoriphagus confluentis</name>
    <dbReference type="NCBI Taxonomy" id="1697556"/>
    <lineage>
        <taxon>Bacteria</taxon>
        <taxon>Pseudomonadati</taxon>
        <taxon>Bacteroidota</taxon>
        <taxon>Cytophagia</taxon>
        <taxon>Cytophagales</taxon>
        <taxon>Cyclobacteriaceae</taxon>
        <taxon>Algoriphagus</taxon>
    </lineage>
</organism>
<dbReference type="Pfam" id="PF12867">
    <property type="entry name" value="DinB_2"/>
    <property type="match status" value="1"/>
</dbReference>
<gene>
    <name evidence="2" type="ORF">Aconfl_16430</name>
</gene>
<feature type="domain" description="DinB-like" evidence="1">
    <location>
        <begin position="9"/>
        <end position="117"/>
    </location>
</feature>
<dbReference type="EMBL" id="BTPD01000004">
    <property type="protein sequence ID" value="GMQ29000.1"/>
    <property type="molecule type" value="Genomic_DNA"/>
</dbReference>
<comment type="caution">
    <text evidence="2">The sequence shown here is derived from an EMBL/GenBank/DDBJ whole genome shotgun (WGS) entry which is preliminary data.</text>
</comment>
<evidence type="ECO:0000259" key="1">
    <source>
        <dbReference type="Pfam" id="PF12867"/>
    </source>
</evidence>
<accession>A0ABQ6PLZ4</accession>
<dbReference type="SUPFAM" id="SSF109854">
    <property type="entry name" value="DinB/YfiT-like putative metalloenzymes"/>
    <property type="match status" value="1"/>
</dbReference>
<dbReference type="Proteomes" id="UP001338309">
    <property type="component" value="Unassembled WGS sequence"/>
</dbReference>
<name>A0ABQ6PLZ4_9BACT</name>
<proteinExistence type="predicted"/>
<evidence type="ECO:0000313" key="3">
    <source>
        <dbReference type="Proteomes" id="UP001338309"/>
    </source>
</evidence>
<reference evidence="2 3" key="1">
    <citation type="submission" date="2023-08" db="EMBL/GenBank/DDBJ databases">
        <title>Draft genome sequence of Algoriphagus confluentis.</title>
        <authorList>
            <person name="Takatani N."/>
            <person name="Hosokawa M."/>
            <person name="Sawabe T."/>
        </authorList>
    </citation>
    <scope>NUCLEOTIDE SEQUENCE [LARGE SCALE GENOMIC DNA]</scope>
    <source>
        <strain evidence="2 3">NBRC 111222</strain>
    </source>
</reference>